<gene>
    <name evidence="5" type="primary">appA</name>
    <name evidence="5" type="ORF">Pla133_17310</name>
</gene>
<name>A0A518BI64_9BACT</name>
<dbReference type="PANTHER" id="PTHR30290:SF38">
    <property type="entry name" value="D,D-DIPEPTIDE-BINDING PERIPLASMIC PROTEIN DDPA-RELATED"/>
    <property type="match status" value="1"/>
</dbReference>
<feature type="domain" description="Solute-binding protein family 5" evidence="4">
    <location>
        <begin position="309"/>
        <end position="692"/>
    </location>
</feature>
<dbReference type="AlphaFoldDB" id="A0A518BI64"/>
<protein>
    <submittedName>
        <fullName evidence="5">Oligopeptide-binding protein AppA</fullName>
    </submittedName>
</protein>
<dbReference type="RefSeq" id="WP_419192248.1">
    <property type="nucleotide sequence ID" value="NZ_CP036287.1"/>
</dbReference>
<keyword evidence="6" id="KW-1185">Reference proteome</keyword>
<comment type="similarity">
    <text evidence="1">Belongs to the bacterial solute-binding protein 5 family.</text>
</comment>
<evidence type="ECO:0000256" key="2">
    <source>
        <dbReference type="ARBA" id="ARBA00022729"/>
    </source>
</evidence>
<evidence type="ECO:0000259" key="4">
    <source>
        <dbReference type="Pfam" id="PF00496"/>
    </source>
</evidence>
<accession>A0A518BI64</accession>
<dbReference type="Gene3D" id="3.40.190.10">
    <property type="entry name" value="Periplasmic binding protein-like II"/>
    <property type="match status" value="1"/>
</dbReference>
<proteinExistence type="inferred from homology"/>
<dbReference type="InterPro" id="IPR000914">
    <property type="entry name" value="SBP_5_dom"/>
</dbReference>
<dbReference type="GO" id="GO:1904680">
    <property type="term" value="F:peptide transmembrane transporter activity"/>
    <property type="evidence" value="ECO:0007669"/>
    <property type="project" value="TreeGrafter"/>
</dbReference>
<dbReference type="Proteomes" id="UP000316921">
    <property type="component" value="Chromosome"/>
</dbReference>
<sequence length="794" mass="88248">MYDAARPASSALRRLAPASPLLLPTVLFSGFLSGCSSEGWEAPPAVTRQDDANVALVNKLTDVMEERQLWALEIEDGAVRVHLDRRESGGGGMPMMVAPGSYAPGGGAANSGSSIAAGGAASSGGAGGGRNTGGTRPAPAKTTDEAGPGAAPVDVFHPDNRLLADGSTPAQPDPLYGGRVIVHLSNLPKHTNYVTENSAVTRRMLYEVHETLAPQDWEYHDYKPRLATGYQVEDMVVLADGAEVRYDDAKPLRVRPLGFEEPFDGHVLYGKVTELADGGWRVEPQTDGGSALESLIELPAGDVMSVELGCVLTYQLRDDALWHPAAGEANGAAYSIADQKMDAADVYFSWALYSNMGVDCDEKRFNFEKVTDCEVLGDHEVRFFYQEQYFSTIHTLGANLTILPSHIYDLSDPDCPWYDPEATEAAQAEHINENPHNQLWIGLGPYRVTDWNQSYVEAQRFDGYFDPDNGGYVDTIRWRYIGDDNSAFQALLNGELDYFERVKSTDYFGAATEKPDFVSQFYKGYKYLGSYGYTGWNTQRPYLSDKRVRQALAHAFPFDDYLITNYKNLARQITGPFPYNSAGYDHSVKPFPHDPERARELLEEAGFFDSDGNGIVDRDGRDLVIEFMMPSGNDASKSLGLVMQESFGEIGVGLEFAALEWATFLDRMKKREFDGCNLAWVPELESDPEQVWHSKWGAPEVEGSNNSGVQEPELDALILAGQREVDFDKRQEIWKAIHRFLYDLQPYLFGYNVPQKFAMSKRIRGFQAFAIDPGYSIRRWYFVDPSEPGTRPNR</sequence>
<dbReference type="Pfam" id="PF00496">
    <property type="entry name" value="SBP_bac_5"/>
    <property type="match status" value="1"/>
</dbReference>
<dbReference type="PROSITE" id="PS51257">
    <property type="entry name" value="PROKAR_LIPOPROTEIN"/>
    <property type="match status" value="1"/>
</dbReference>
<dbReference type="PANTHER" id="PTHR30290">
    <property type="entry name" value="PERIPLASMIC BINDING COMPONENT OF ABC TRANSPORTER"/>
    <property type="match status" value="1"/>
</dbReference>
<dbReference type="KEGG" id="pbap:Pla133_17310"/>
<feature type="region of interest" description="Disordered" evidence="3">
    <location>
        <begin position="107"/>
        <end position="151"/>
    </location>
</feature>
<feature type="compositionally biased region" description="Low complexity" evidence="3">
    <location>
        <begin position="110"/>
        <end position="120"/>
    </location>
</feature>
<keyword evidence="2" id="KW-0732">Signal</keyword>
<dbReference type="Gene3D" id="3.10.105.10">
    <property type="entry name" value="Dipeptide-binding Protein, Domain 3"/>
    <property type="match status" value="1"/>
</dbReference>
<feature type="compositionally biased region" description="Gly residues" evidence="3">
    <location>
        <begin position="121"/>
        <end position="132"/>
    </location>
</feature>
<organism evidence="5 6">
    <name type="scientific">Engelhardtia mirabilis</name>
    <dbReference type="NCBI Taxonomy" id="2528011"/>
    <lineage>
        <taxon>Bacteria</taxon>
        <taxon>Pseudomonadati</taxon>
        <taxon>Planctomycetota</taxon>
        <taxon>Planctomycetia</taxon>
        <taxon>Planctomycetia incertae sedis</taxon>
        <taxon>Engelhardtia</taxon>
    </lineage>
</organism>
<dbReference type="EMBL" id="CP036287">
    <property type="protein sequence ID" value="QDU66655.1"/>
    <property type="molecule type" value="Genomic_DNA"/>
</dbReference>
<reference evidence="5 6" key="1">
    <citation type="submission" date="2019-02" db="EMBL/GenBank/DDBJ databases">
        <title>Deep-cultivation of Planctomycetes and their phenomic and genomic characterization uncovers novel biology.</title>
        <authorList>
            <person name="Wiegand S."/>
            <person name="Jogler M."/>
            <person name="Boedeker C."/>
            <person name="Pinto D."/>
            <person name="Vollmers J."/>
            <person name="Rivas-Marin E."/>
            <person name="Kohn T."/>
            <person name="Peeters S.H."/>
            <person name="Heuer A."/>
            <person name="Rast P."/>
            <person name="Oberbeckmann S."/>
            <person name="Bunk B."/>
            <person name="Jeske O."/>
            <person name="Meyerdierks A."/>
            <person name="Storesund J.E."/>
            <person name="Kallscheuer N."/>
            <person name="Luecker S."/>
            <person name="Lage O.M."/>
            <person name="Pohl T."/>
            <person name="Merkel B.J."/>
            <person name="Hornburger P."/>
            <person name="Mueller R.-W."/>
            <person name="Bruemmer F."/>
            <person name="Labrenz M."/>
            <person name="Spormann A.M."/>
            <person name="Op den Camp H."/>
            <person name="Overmann J."/>
            <person name="Amann R."/>
            <person name="Jetten M.S.M."/>
            <person name="Mascher T."/>
            <person name="Medema M.H."/>
            <person name="Devos D.P."/>
            <person name="Kaster A.-K."/>
            <person name="Ovreas L."/>
            <person name="Rohde M."/>
            <person name="Galperin M.Y."/>
            <person name="Jogler C."/>
        </authorList>
    </citation>
    <scope>NUCLEOTIDE SEQUENCE [LARGE SCALE GENOMIC DNA]</scope>
    <source>
        <strain evidence="5 6">Pla133</strain>
    </source>
</reference>
<evidence type="ECO:0000313" key="5">
    <source>
        <dbReference type="EMBL" id="QDU66655.1"/>
    </source>
</evidence>
<dbReference type="SUPFAM" id="SSF53850">
    <property type="entry name" value="Periplasmic binding protein-like II"/>
    <property type="match status" value="1"/>
</dbReference>
<dbReference type="InterPro" id="IPR039424">
    <property type="entry name" value="SBP_5"/>
</dbReference>
<dbReference type="GO" id="GO:0015833">
    <property type="term" value="P:peptide transport"/>
    <property type="evidence" value="ECO:0007669"/>
    <property type="project" value="TreeGrafter"/>
</dbReference>
<evidence type="ECO:0000256" key="3">
    <source>
        <dbReference type="SAM" id="MobiDB-lite"/>
    </source>
</evidence>
<evidence type="ECO:0000313" key="6">
    <source>
        <dbReference type="Proteomes" id="UP000316921"/>
    </source>
</evidence>
<evidence type="ECO:0000256" key="1">
    <source>
        <dbReference type="ARBA" id="ARBA00005695"/>
    </source>
</evidence>